<reference evidence="4 5" key="1">
    <citation type="journal article" date="2016" name="Arch. Microbiol.">
        <title>Streptomyces zhihengii sp. nov., isolated from rhizospheric soil of Psammosilene tunicoides.</title>
        <authorList>
            <person name="Huang M.J."/>
            <person name="Fei J.J."/>
            <person name="Salam N."/>
            <person name="Kim C.J."/>
            <person name="Hozzein W.N."/>
            <person name="Xiao M."/>
            <person name="Huang H.Q."/>
            <person name="Li W.J."/>
        </authorList>
    </citation>
    <scope>NUCLEOTIDE SEQUENCE [LARGE SCALE GENOMIC DNA]</scope>
    <source>
        <strain evidence="4 5">YIM T102</strain>
    </source>
</reference>
<organism evidence="4 5">
    <name type="scientific">Streptomyces zhihengii</name>
    <dbReference type="NCBI Taxonomy" id="1818004"/>
    <lineage>
        <taxon>Bacteria</taxon>
        <taxon>Bacillati</taxon>
        <taxon>Actinomycetota</taxon>
        <taxon>Actinomycetes</taxon>
        <taxon>Kitasatosporales</taxon>
        <taxon>Streptomycetaceae</taxon>
        <taxon>Streptomyces</taxon>
    </lineage>
</organism>
<gene>
    <name evidence="4" type="ORF">JE024_01870</name>
</gene>
<comment type="caution">
    <text evidence="4">The sequence shown here is derived from an EMBL/GenBank/DDBJ whole genome shotgun (WGS) entry which is preliminary data.</text>
</comment>
<keyword evidence="1" id="KW-0418">Kinase</keyword>
<keyword evidence="5" id="KW-1185">Reference proteome</keyword>
<evidence type="ECO:0000313" key="5">
    <source>
        <dbReference type="Proteomes" id="UP000664109"/>
    </source>
</evidence>
<dbReference type="Proteomes" id="UP000664109">
    <property type="component" value="Unassembled WGS sequence"/>
</dbReference>
<dbReference type="InterPro" id="IPR050267">
    <property type="entry name" value="Anti-sigma-factor_SerPK"/>
</dbReference>
<dbReference type="GO" id="GO:0005524">
    <property type="term" value="F:ATP binding"/>
    <property type="evidence" value="ECO:0007669"/>
    <property type="project" value="UniProtKB-KW"/>
</dbReference>
<sequence>MPHRVSSGTGHEEAFGHAGTEAVPPARSTEFCGHAPPCALGGFAACGLDGNPRNAGQARRFVSTTLDGWALPQLTGDMHLLVTELVTNAVCHALGPGPREGSDYPVWLGLFRHPRHVVCAVTDPSPEPPRPRASDASSPGGRGLALIGALCDTWSWCPTAPHGKTVWATLPLPAPAG</sequence>
<dbReference type="SUPFAM" id="SSF55874">
    <property type="entry name" value="ATPase domain of HSP90 chaperone/DNA topoisomerase II/histidine kinase"/>
    <property type="match status" value="1"/>
</dbReference>
<dbReference type="Gene3D" id="3.30.565.10">
    <property type="entry name" value="Histidine kinase-like ATPase, C-terminal domain"/>
    <property type="match status" value="1"/>
</dbReference>
<evidence type="ECO:0000256" key="2">
    <source>
        <dbReference type="SAM" id="MobiDB-lite"/>
    </source>
</evidence>
<name>A0ABS2UIU7_9ACTN</name>
<dbReference type="Pfam" id="PF13581">
    <property type="entry name" value="HATPase_c_2"/>
    <property type="match status" value="1"/>
</dbReference>
<keyword evidence="1" id="KW-0723">Serine/threonine-protein kinase</keyword>
<keyword evidence="4" id="KW-0067">ATP-binding</keyword>
<dbReference type="PANTHER" id="PTHR35526">
    <property type="entry name" value="ANTI-SIGMA-F FACTOR RSBW-RELATED"/>
    <property type="match status" value="1"/>
</dbReference>
<dbReference type="CDD" id="cd16936">
    <property type="entry name" value="HATPase_RsbW-like"/>
    <property type="match status" value="1"/>
</dbReference>
<feature type="region of interest" description="Disordered" evidence="2">
    <location>
        <begin position="1"/>
        <end position="27"/>
    </location>
</feature>
<dbReference type="InterPro" id="IPR036890">
    <property type="entry name" value="HATPase_C_sf"/>
</dbReference>
<accession>A0ABS2UIU7</accession>
<keyword evidence="1" id="KW-0808">Transferase</keyword>
<proteinExistence type="predicted"/>
<evidence type="ECO:0000259" key="3">
    <source>
        <dbReference type="Pfam" id="PF13581"/>
    </source>
</evidence>
<evidence type="ECO:0000313" key="4">
    <source>
        <dbReference type="EMBL" id="MBM9617500.1"/>
    </source>
</evidence>
<dbReference type="PANTHER" id="PTHR35526:SF3">
    <property type="entry name" value="ANTI-SIGMA-F FACTOR RSBW"/>
    <property type="match status" value="1"/>
</dbReference>
<keyword evidence="4" id="KW-0547">Nucleotide-binding</keyword>
<feature type="domain" description="Histidine kinase/HSP90-like ATPase" evidence="3">
    <location>
        <begin position="51"/>
        <end position="169"/>
    </location>
</feature>
<protein>
    <submittedName>
        <fullName evidence="4">ATP-binding protein</fullName>
    </submittedName>
</protein>
<dbReference type="EMBL" id="JAFEJA010000001">
    <property type="protein sequence ID" value="MBM9617500.1"/>
    <property type="molecule type" value="Genomic_DNA"/>
</dbReference>
<evidence type="ECO:0000256" key="1">
    <source>
        <dbReference type="ARBA" id="ARBA00022527"/>
    </source>
</evidence>
<dbReference type="InterPro" id="IPR003594">
    <property type="entry name" value="HATPase_dom"/>
</dbReference>